<name>A0A4D6KAQ1_9EURY</name>
<gene>
    <name evidence="2" type="ORF">E5139_00635</name>
    <name evidence="1" type="ORF">GOC74_13790</name>
</gene>
<dbReference type="Proteomes" id="UP000608662">
    <property type="component" value="Unassembled WGS sequence"/>
</dbReference>
<evidence type="ECO:0008006" key="4">
    <source>
        <dbReference type="Google" id="ProtNLM"/>
    </source>
</evidence>
<dbReference type="KEGG" id="halz:E5139_00635"/>
<reference evidence="2 3" key="1">
    <citation type="submission" date="2019-04" db="EMBL/GenBank/DDBJ databases">
        <title>Complete genome sequence of Arthrobacter sp. ZXY-2 associated with effective atrazine degradation and salt adaptation.</title>
        <authorList>
            <person name="Zhao X."/>
        </authorList>
    </citation>
    <scope>NUCLEOTIDE SEQUENCE [LARGE SCALE GENOMIC DNA]</scope>
    <source>
        <strain evidence="2">JP60</strain>
        <strain evidence="3">ZP60</strain>
    </source>
</reference>
<protein>
    <recommendedName>
        <fullName evidence="4">Small CPxCG-related zinc finger protein</fullName>
    </recommendedName>
</protein>
<dbReference type="EMBL" id="WOYG01000001">
    <property type="protein sequence ID" value="NLV10996.1"/>
    <property type="molecule type" value="Genomic_DNA"/>
</dbReference>
<organism evidence="2 3">
    <name type="scientific">Halomicrobium mukohataei</name>
    <dbReference type="NCBI Taxonomy" id="57705"/>
    <lineage>
        <taxon>Archaea</taxon>
        <taxon>Methanobacteriati</taxon>
        <taxon>Methanobacteriota</taxon>
        <taxon>Stenosarchaea group</taxon>
        <taxon>Halobacteria</taxon>
        <taxon>Halobacteriales</taxon>
        <taxon>Haloarculaceae</taxon>
        <taxon>Halomicrobium</taxon>
    </lineage>
</organism>
<evidence type="ECO:0000313" key="1">
    <source>
        <dbReference type="EMBL" id="NLV10996.1"/>
    </source>
</evidence>
<sequence length="59" mass="6352">MAHSPENVVEFVCSNCQVTHAGTPVHRSAGDHQFEPPEACGACGATAFVPTSEWIHHHE</sequence>
<dbReference type="Proteomes" id="UP000297053">
    <property type="component" value="Chromosome"/>
</dbReference>
<dbReference type="EMBL" id="CP039375">
    <property type="protein sequence ID" value="QCD64205.1"/>
    <property type="molecule type" value="Genomic_DNA"/>
</dbReference>
<dbReference type="OrthoDB" id="172011at2157"/>
<proteinExistence type="predicted"/>
<dbReference type="RefSeq" id="WP_015763617.1">
    <property type="nucleotide sequence ID" value="NZ_CP039375.1"/>
</dbReference>
<evidence type="ECO:0000313" key="2">
    <source>
        <dbReference type="EMBL" id="QCD64205.1"/>
    </source>
</evidence>
<dbReference type="AlphaFoldDB" id="A0A4D6KAQ1"/>
<reference evidence="2 3" key="2">
    <citation type="submission" date="2019-04" db="EMBL/GenBank/DDBJ databases">
        <authorList>
            <person name="Yang S."/>
            <person name="Wei W."/>
        </authorList>
    </citation>
    <scope>NUCLEOTIDE SEQUENCE [LARGE SCALE GENOMIC DNA]</scope>
    <source>
        <strain evidence="2">JP60</strain>
        <strain evidence="3">ZP60</strain>
    </source>
</reference>
<dbReference type="GeneID" id="42177398"/>
<reference evidence="1" key="3">
    <citation type="submission" date="2019-12" db="EMBL/GenBank/DDBJ databases">
        <title>Whole-genome sequence of Halomicrobium mukohataei pws1.</title>
        <authorList>
            <person name="Verma D.K."/>
            <person name="Gopal K."/>
            <person name="Prasad E.S."/>
        </authorList>
    </citation>
    <scope>NUCLEOTIDE SEQUENCE</scope>
    <source>
        <strain evidence="1">Pws1</strain>
    </source>
</reference>
<dbReference type="OMA" id="QYIHEAG"/>
<accession>A0A4D6KAQ1</accession>
<evidence type="ECO:0000313" key="3">
    <source>
        <dbReference type="Proteomes" id="UP000297053"/>
    </source>
</evidence>